<keyword evidence="4 11" id="KW-0831">Ubiquinone biosynthesis</keyword>
<evidence type="ECO:0000256" key="8">
    <source>
        <dbReference type="ARBA" id="ARBA00023033"/>
    </source>
</evidence>
<evidence type="ECO:0000256" key="3">
    <source>
        <dbReference type="ARBA" id="ARBA00022630"/>
    </source>
</evidence>
<evidence type="ECO:0000256" key="10">
    <source>
        <dbReference type="ARBA" id="ARBA00023136"/>
    </source>
</evidence>
<dbReference type="InterPro" id="IPR000689">
    <property type="entry name" value="UbQ_mOase_COQ6"/>
</dbReference>
<dbReference type="Proteomes" id="UP000708148">
    <property type="component" value="Unassembled WGS sequence"/>
</dbReference>
<keyword evidence="6 11" id="KW-0274">FAD</keyword>
<dbReference type="PRINTS" id="PR00420">
    <property type="entry name" value="RNGMNOXGNASE"/>
</dbReference>
<dbReference type="EMBL" id="CAJHUC010002940">
    <property type="protein sequence ID" value="CAD7704654.1"/>
    <property type="molecule type" value="Genomic_DNA"/>
</dbReference>
<evidence type="ECO:0000313" key="14">
    <source>
        <dbReference type="Proteomes" id="UP000708148"/>
    </source>
</evidence>
<dbReference type="GO" id="GO:0120538">
    <property type="term" value="F:2-methoxy-6-polyprenolphenol 4-hydroxylase activity"/>
    <property type="evidence" value="ECO:0007669"/>
    <property type="project" value="UniProtKB-EC"/>
</dbReference>
<dbReference type="GO" id="GO:0071949">
    <property type="term" value="F:FAD binding"/>
    <property type="evidence" value="ECO:0007669"/>
    <property type="project" value="InterPro"/>
</dbReference>
<dbReference type="PROSITE" id="PS01304">
    <property type="entry name" value="UBIH"/>
    <property type="match status" value="1"/>
</dbReference>
<evidence type="ECO:0000256" key="11">
    <source>
        <dbReference type="HAMAP-Rule" id="MF_03193"/>
    </source>
</evidence>
<comment type="subunit">
    <text evidence="11">Component of a multi-subunit COQ enzyme complex.</text>
</comment>
<dbReference type="OrthoDB" id="683240at2759"/>
<comment type="catalytic activity">
    <reaction evidence="11">
        <text>a 2-methoxy-6-(all-trans-polyprenyl)phenol + 2 reduced [2Fe-2S]-[ferredoxin] + O2 + 2 H(+) = a 2-methoxy-6-(all-trans-polyprenyl)benzene-1,4-diol + 2 oxidized [2Fe-2S]-[ferredoxin] + H2O</text>
        <dbReference type="Rhea" id="RHEA:81183"/>
        <dbReference type="Rhea" id="RHEA-COMP:9551"/>
        <dbReference type="Rhea" id="RHEA-COMP:10000"/>
        <dbReference type="Rhea" id="RHEA-COMP:10001"/>
        <dbReference type="Rhea" id="RHEA-COMP:10858"/>
        <dbReference type="ChEBI" id="CHEBI:15377"/>
        <dbReference type="ChEBI" id="CHEBI:15378"/>
        <dbReference type="ChEBI" id="CHEBI:15379"/>
        <dbReference type="ChEBI" id="CHEBI:33737"/>
        <dbReference type="ChEBI" id="CHEBI:33738"/>
        <dbReference type="ChEBI" id="CHEBI:62731"/>
        <dbReference type="ChEBI" id="CHEBI:84166"/>
        <dbReference type="EC" id="1.14.15.46"/>
    </reaction>
</comment>
<dbReference type="EC" id="1.14.15.45" evidence="11"/>
<dbReference type="GO" id="GO:0016123">
    <property type="term" value="P:xanthophyll biosynthetic process"/>
    <property type="evidence" value="ECO:0007669"/>
    <property type="project" value="TreeGrafter"/>
</dbReference>
<dbReference type="GO" id="GO:0016120">
    <property type="term" value="P:carotene biosynthetic process"/>
    <property type="evidence" value="ECO:0007669"/>
    <property type="project" value="TreeGrafter"/>
</dbReference>
<comment type="cofactor">
    <cofactor evidence="1 11">
        <name>FAD</name>
        <dbReference type="ChEBI" id="CHEBI:57692"/>
    </cofactor>
</comment>
<dbReference type="EC" id="1.14.15.46" evidence="11"/>
<keyword evidence="3 11" id="KW-0285">Flavoprotein</keyword>
<dbReference type="FunFam" id="3.50.50.60:FF:000021">
    <property type="entry name" value="Ubiquinone biosynthesis monooxygenase COQ6"/>
    <property type="match status" value="1"/>
</dbReference>
<evidence type="ECO:0000259" key="12">
    <source>
        <dbReference type="Pfam" id="PF01494"/>
    </source>
</evidence>
<dbReference type="InterPro" id="IPR002938">
    <property type="entry name" value="FAD-bd"/>
</dbReference>
<evidence type="ECO:0000256" key="7">
    <source>
        <dbReference type="ARBA" id="ARBA00023002"/>
    </source>
</evidence>
<dbReference type="InterPro" id="IPR010971">
    <property type="entry name" value="UbiH/COQ6"/>
</dbReference>
<reference evidence="13" key="1">
    <citation type="submission" date="2020-12" db="EMBL/GenBank/DDBJ databases">
        <authorList>
            <person name="Iha C."/>
        </authorList>
    </citation>
    <scope>NUCLEOTIDE SEQUENCE</scope>
</reference>
<evidence type="ECO:0000256" key="6">
    <source>
        <dbReference type="ARBA" id="ARBA00022827"/>
    </source>
</evidence>
<evidence type="ECO:0000256" key="9">
    <source>
        <dbReference type="ARBA" id="ARBA00023128"/>
    </source>
</evidence>
<evidence type="ECO:0000256" key="4">
    <source>
        <dbReference type="ARBA" id="ARBA00022688"/>
    </source>
</evidence>
<dbReference type="GO" id="GO:0016712">
    <property type="term" value="F:oxidoreductase activity, acting on paired donors, with incorporation or reduction of molecular oxygen, reduced flavin or flavoprotein as one donor, and incorporation of one atom of oxygen"/>
    <property type="evidence" value="ECO:0007669"/>
    <property type="project" value="UniProtKB-UniRule"/>
</dbReference>
<dbReference type="PANTHER" id="PTHR43876">
    <property type="entry name" value="UBIQUINONE BIOSYNTHESIS MONOOXYGENASE COQ6, MITOCHONDRIAL"/>
    <property type="match status" value="1"/>
</dbReference>
<dbReference type="Gene3D" id="3.50.50.60">
    <property type="entry name" value="FAD/NAD(P)-binding domain"/>
    <property type="match status" value="2"/>
</dbReference>
<dbReference type="InterPro" id="IPR051205">
    <property type="entry name" value="UbiH/COQ6_monooxygenase"/>
</dbReference>
<dbReference type="AlphaFoldDB" id="A0A8S1JFC3"/>
<keyword evidence="9 11" id="KW-0496">Mitochondrion</keyword>
<comment type="subcellular location">
    <subcellularLocation>
        <location evidence="11">Mitochondrion inner membrane</location>
        <topology evidence="11">Peripheral membrane protein</topology>
        <orientation evidence="11">Matrix side</orientation>
    </subcellularLocation>
</comment>
<comment type="pathway">
    <text evidence="11">Cofactor biosynthesis; ubiquinone biosynthesis.</text>
</comment>
<dbReference type="SUPFAM" id="SSF51905">
    <property type="entry name" value="FAD/NAD(P)-binding domain"/>
    <property type="match status" value="1"/>
</dbReference>
<dbReference type="InterPro" id="IPR018168">
    <property type="entry name" value="Ubi_Hdrlase_CS"/>
</dbReference>
<dbReference type="HAMAP" id="MF_03193">
    <property type="entry name" value="COQ6_monooxygenase"/>
    <property type="match status" value="1"/>
</dbReference>
<keyword evidence="8 11" id="KW-0503">Monooxygenase</keyword>
<dbReference type="InterPro" id="IPR036188">
    <property type="entry name" value="FAD/NAD-bd_sf"/>
</dbReference>
<comment type="caution">
    <text evidence="13">The sequence shown here is derived from an EMBL/GenBank/DDBJ whole genome shotgun (WGS) entry which is preliminary data.</text>
</comment>
<evidence type="ECO:0000256" key="2">
    <source>
        <dbReference type="ARBA" id="ARBA00005349"/>
    </source>
</evidence>
<name>A0A8S1JFC3_9CHLO</name>
<accession>A0A8S1JFC3</accession>
<dbReference type="GO" id="GO:0106364">
    <property type="term" value="F:4-hydroxy-3-all-trans-polyprenylbenzoate oxygenase activity"/>
    <property type="evidence" value="ECO:0007669"/>
    <property type="project" value="UniProtKB-EC"/>
</dbReference>
<dbReference type="GO" id="GO:0031314">
    <property type="term" value="C:extrinsic component of mitochondrial inner membrane"/>
    <property type="evidence" value="ECO:0007669"/>
    <property type="project" value="UniProtKB-UniRule"/>
</dbReference>
<keyword evidence="7 11" id="KW-0560">Oxidoreductase</keyword>
<evidence type="ECO:0000313" key="13">
    <source>
        <dbReference type="EMBL" id="CAD7704654.1"/>
    </source>
</evidence>
<dbReference type="Pfam" id="PF01494">
    <property type="entry name" value="FAD_binding_3"/>
    <property type="match status" value="2"/>
</dbReference>
<evidence type="ECO:0000256" key="1">
    <source>
        <dbReference type="ARBA" id="ARBA00001974"/>
    </source>
</evidence>
<dbReference type="PANTHER" id="PTHR43876:SF7">
    <property type="entry name" value="UBIQUINONE BIOSYNTHESIS MONOOXYGENASE COQ6, MITOCHONDRIAL"/>
    <property type="match status" value="1"/>
</dbReference>
<comment type="function">
    <text evidence="11">FAD-dependent monooxygenase required for two non-consecutive steps during ubiquinone biosynthesis. Required for the C5-ring hydroxylation during ubiquinone biosynthesis by catalyzing the hydroxylation of 4-hydroxy-3-(all-trans-polyprenyl)benzoic acid to 3,4-dihydroxy-5-(all-trans-polyprenyl)benzoic acid. Also acts downstream of coq4, for the C1-hydroxylation during ubiquinone biosynthesis by catalyzing the hydroxylation of 2-methoxy-6-(all-trans-polyprenyl)phenol to 2-methoxy-6-(all-trans-polyprenyl)benzene-1,4-diol. The electrons required for the hydroxylation reaction are funneled indirectly to coq6 from NADPH via a ferredoxin/ferredoxin reductase system.</text>
</comment>
<proteinExistence type="inferred from homology"/>
<keyword evidence="10 11" id="KW-0472">Membrane</keyword>
<keyword evidence="14" id="KW-1185">Reference proteome</keyword>
<comment type="catalytic activity">
    <reaction evidence="11">
        <text>a 4-hydroxy-3-(all-trans-polyprenyl)benzoate + 2 reduced [2Fe-2S]-[ferredoxin] + O2 + 2 H(+) = a 3,4-dihydroxy-5-(all-trans-polyprenyl)benzoate + 2 oxidized [2Fe-2S]-[ferredoxin] + H2O</text>
        <dbReference type="Rhea" id="RHEA:81195"/>
        <dbReference type="Rhea" id="RHEA-COMP:9514"/>
        <dbReference type="Rhea" id="RHEA-COMP:10000"/>
        <dbReference type="Rhea" id="RHEA-COMP:10001"/>
        <dbReference type="Rhea" id="RHEA-COMP:10930"/>
        <dbReference type="ChEBI" id="CHEBI:15377"/>
        <dbReference type="ChEBI" id="CHEBI:15378"/>
        <dbReference type="ChEBI" id="CHEBI:15379"/>
        <dbReference type="ChEBI" id="CHEBI:33737"/>
        <dbReference type="ChEBI" id="CHEBI:33738"/>
        <dbReference type="ChEBI" id="CHEBI:64694"/>
        <dbReference type="ChEBI" id="CHEBI:78396"/>
        <dbReference type="EC" id="1.14.15.45"/>
    </reaction>
</comment>
<feature type="domain" description="FAD-binding" evidence="12">
    <location>
        <begin position="344"/>
        <end position="419"/>
    </location>
</feature>
<feature type="domain" description="FAD-binding" evidence="12">
    <location>
        <begin position="37"/>
        <end position="292"/>
    </location>
</feature>
<sequence>MDRLLARRPARRGLMLAAEALRCRHRRLCASAASELYDVVIVGSGMVGAGLAAALGASPLTDRLRVAVLDQKTPEDKLASSLSPIPEMRVSTLTPASIQLLEKTGAWDRILPPSCASFSHMQVWDYSGAGCLRWSAADIQRDTMGAIIENGVLQSAFLAVARERAGVECIMPATVKALVQAPYAREPGSNSANPSSILRLEDGRLLRARLVVGADGAHSNIRQMSDIRTVGWEYDQRGLVATVRVSFPTDTAWQRFLPTGPVALLPVRAGFCNVVWSTTPPMARQLEKAPLDKVALAINEAFHGGPSNDPPSPVASMLEKAGQEPSMFCSPPAVVEIVGGPPRSFPLKLMHAGSYVRPRLALVGDAAHVVHPLAGQGVNLGLGDVQQLAEALAAAVETGQDIGDLHLLQTTYEQPRLKANLAMMAALDALKRAFGVQSELFAQMRNLGLDVLNAAKPIKNRVMQYAMGL</sequence>
<evidence type="ECO:0000256" key="5">
    <source>
        <dbReference type="ARBA" id="ARBA00022792"/>
    </source>
</evidence>
<gene>
    <name evidence="11" type="primary">COQ6</name>
    <name evidence="13" type="ORF">OSTQU699_LOCUS10009</name>
</gene>
<protein>
    <recommendedName>
        <fullName evidence="11">Ubiquinone biosynthesis monooxygenase COQ6, mitochondrial</fullName>
        <ecNumber evidence="11">1.14.15.45</ecNumber>
    </recommendedName>
    <alternativeName>
        <fullName evidence="11">2-methoxy-6-polyprenolphenol 4-hydroxylase</fullName>
        <ecNumber evidence="11">1.14.15.46</ecNumber>
    </alternativeName>
</protein>
<dbReference type="NCBIfam" id="TIGR01988">
    <property type="entry name" value="Ubi-OHases"/>
    <property type="match status" value="1"/>
</dbReference>
<keyword evidence="5 11" id="KW-0999">Mitochondrion inner membrane</keyword>
<comment type="similarity">
    <text evidence="2 11">Belongs to the UbiH/COQ6 family.</text>
</comment>
<organism evidence="13 14">
    <name type="scientific">Ostreobium quekettii</name>
    <dbReference type="NCBI Taxonomy" id="121088"/>
    <lineage>
        <taxon>Eukaryota</taxon>
        <taxon>Viridiplantae</taxon>
        <taxon>Chlorophyta</taxon>
        <taxon>core chlorophytes</taxon>
        <taxon>Ulvophyceae</taxon>
        <taxon>TCBD clade</taxon>
        <taxon>Bryopsidales</taxon>
        <taxon>Ostreobineae</taxon>
        <taxon>Ostreobiaceae</taxon>
        <taxon>Ostreobium</taxon>
    </lineage>
</organism>